<evidence type="ECO:0000256" key="1">
    <source>
        <dbReference type="SAM" id="MobiDB-lite"/>
    </source>
</evidence>
<gene>
    <name evidence="2" type="ORF">O181_004296</name>
</gene>
<evidence type="ECO:0000313" key="3">
    <source>
        <dbReference type="Proteomes" id="UP000765509"/>
    </source>
</evidence>
<organism evidence="2 3">
    <name type="scientific">Austropuccinia psidii MF-1</name>
    <dbReference type="NCBI Taxonomy" id="1389203"/>
    <lineage>
        <taxon>Eukaryota</taxon>
        <taxon>Fungi</taxon>
        <taxon>Dikarya</taxon>
        <taxon>Basidiomycota</taxon>
        <taxon>Pucciniomycotina</taxon>
        <taxon>Pucciniomycetes</taxon>
        <taxon>Pucciniales</taxon>
        <taxon>Sphaerophragmiaceae</taxon>
        <taxon>Austropuccinia</taxon>
    </lineage>
</organism>
<sequence>MEGEEPSRRVLGDDDAEEEENSVEGEESDSTEGSPAAVVESQGNGELALAQSNQPVSHQAEPYLLEIMQKMTQIMDNL</sequence>
<protein>
    <submittedName>
        <fullName evidence="2">Uncharacterized protein</fullName>
    </submittedName>
</protein>
<dbReference type="EMBL" id="AVOT02000820">
    <property type="protein sequence ID" value="MBW0464581.1"/>
    <property type="molecule type" value="Genomic_DNA"/>
</dbReference>
<dbReference type="Proteomes" id="UP000765509">
    <property type="component" value="Unassembled WGS sequence"/>
</dbReference>
<feature type="compositionally biased region" description="Acidic residues" evidence="1">
    <location>
        <begin position="13"/>
        <end position="30"/>
    </location>
</feature>
<keyword evidence="3" id="KW-1185">Reference proteome</keyword>
<accession>A0A9Q3BFA6</accession>
<dbReference type="AlphaFoldDB" id="A0A9Q3BFA6"/>
<feature type="region of interest" description="Disordered" evidence="1">
    <location>
        <begin position="1"/>
        <end position="57"/>
    </location>
</feature>
<name>A0A9Q3BFA6_9BASI</name>
<evidence type="ECO:0000313" key="2">
    <source>
        <dbReference type="EMBL" id="MBW0464581.1"/>
    </source>
</evidence>
<proteinExistence type="predicted"/>
<comment type="caution">
    <text evidence="2">The sequence shown here is derived from an EMBL/GenBank/DDBJ whole genome shotgun (WGS) entry which is preliminary data.</text>
</comment>
<feature type="compositionally biased region" description="Basic and acidic residues" evidence="1">
    <location>
        <begin position="1"/>
        <end position="12"/>
    </location>
</feature>
<reference evidence="2" key="1">
    <citation type="submission" date="2021-03" db="EMBL/GenBank/DDBJ databases">
        <title>Draft genome sequence of rust myrtle Austropuccinia psidii MF-1, a brazilian biotype.</title>
        <authorList>
            <person name="Quecine M.C."/>
            <person name="Pachon D.M.R."/>
            <person name="Bonatelli M.L."/>
            <person name="Correr F.H."/>
            <person name="Franceschini L.M."/>
            <person name="Leite T.F."/>
            <person name="Margarido G.R.A."/>
            <person name="Almeida C.A."/>
            <person name="Ferrarezi J.A."/>
            <person name="Labate C.A."/>
        </authorList>
    </citation>
    <scope>NUCLEOTIDE SEQUENCE</scope>
    <source>
        <strain evidence="2">MF-1</strain>
    </source>
</reference>